<dbReference type="EMBL" id="BARU01030104">
    <property type="protein sequence ID" value="GAH74489.1"/>
    <property type="molecule type" value="Genomic_DNA"/>
</dbReference>
<evidence type="ECO:0000313" key="1">
    <source>
        <dbReference type="EMBL" id="GAH74489.1"/>
    </source>
</evidence>
<reference evidence="1" key="1">
    <citation type="journal article" date="2014" name="Front. Microbiol.">
        <title>High frequency of phylogenetically diverse reductive dehalogenase-homologous genes in deep subseafloor sedimentary metagenomes.</title>
        <authorList>
            <person name="Kawai M."/>
            <person name="Futagami T."/>
            <person name="Toyoda A."/>
            <person name="Takaki Y."/>
            <person name="Nishi S."/>
            <person name="Hori S."/>
            <person name="Arai W."/>
            <person name="Tsubouchi T."/>
            <person name="Morono Y."/>
            <person name="Uchiyama I."/>
            <person name="Ito T."/>
            <person name="Fujiyama A."/>
            <person name="Inagaki F."/>
            <person name="Takami H."/>
        </authorList>
    </citation>
    <scope>NUCLEOTIDE SEQUENCE</scope>
    <source>
        <strain evidence="1">Expedition CK06-06</strain>
    </source>
</reference>
<protein>
    <submittedName>
        <fullName evidence="1">Uncharacterized protein</fullName>
    </submittedName>
</protein>
<comment type="caution">
    <text evidence="1">The sequence shown here is derived from an EMBL/GenBank/DDBJ whole genome shotgun (WGS) entry which is preliminary data.</text>
</comment>
<proteinExistence type="predicted"/>
<feature type="non-terminal residue" evidence="1">
    <location>
        <position position="1"/>
    </location>
</feature>
<gene>
    <name evidence="1" type="ORF">S03H2_47818</name>
</gene>
<accession>X1J829</accession>
<dbReference type="AlphaFoldDB" id="X1J829"/>
<name>X1J829_9ZZZZ</name>
<organism evidence="1">
    <name type="scientific">marine sediment metagenome</name>
    <dbReference type="NCBI Taxonomy" id="412755"/>
    <lineage>
        <taxon>unclassified sequences</taxon>
        <taxon>metagenomes</taxon>
        <taxon>ecological metagenomes</taxon>
    </lineage>
</organism>
<sequence>DWVSNNKDKFTLSYRVDEGLEALIKNLGGS</sequence>